<dbReference type="STRING" id="1742973.COMA2_110135"/>
<organism evidence="1 2">
    <name type="scientific">Candidatus Nitrospira nitrificans</name>
    <dbReference type="NCBI Taxonomy" id="1742973"/>
    <lineage>
        <taxon>Bacteria</taxon>
        <taxon>Pseudomonadati</taxon>
        <taxon>Nitrospirota</taxon>
        <taxon>Nitrospiria</taxon>
        <taxon>Nitrospirales</taxon>
        <taxon>Nitrospiraceae</taxon>
        <taxon>Nitrospira</taxon>
    </lineage>
</organism>
<dbReference type="OrthoDB" id="1524147at2"/>
<keyword evidence="1" id="KW-0378">Hydrolase</keyword>
<sequence length="54" mass="6262">MKHVTFYDSAYHVLAIRTKGLYMTADMAYVKRAKAKGHVVLLAEWESPEMQDFL</sequence>
<accession>A0A0S4L8B9</accession>
<evidence type="ECO:0000313" key="1">
    <source>
        <dbReference type="EMBL" id="CUS32872.1"/>
    </source>
</evidence>
<dbReference type="RefSeq" id="WP_139077015.1">
    <property type="nucleotide sequence ID" value="NZ_CZPZ01000003.1"/>
</dbReference>
<protein>
    <submittedName>
        <fullName evidence="1">Ribonuclease VapC</fullName>
        <ecNumber evidence="1">3.1.-.-</ecNumber>
    </submittedName>
</protein>
<dbReference type="EC" id="3.1.-.-" evidence="1"/>
<dbReference type="GO" id="GO:0016787">
    <property type="term" value="F:hydrolase activity"/>
    <property type="evidence" value="ECO:0007669"/>
    <property type="project" value="UniProtKB-KW"/>
</dbReference>
<proteinExistence type="predicted"/>
<dbReference type="EMBL" id="CZPZ01000003">
    <property type="protein sequence ID" value="CUS32872.1"/>
    <property type="molecule type" value="Genomic_DNA"/>
</dbReference>
<name>A0A0S4L8B9_9BACT</name>
<evidence type="ECO:0000313" key="2">
    <source>
        <dbReference type="Proteomes" id="UP000198736"/>
    </source>
</evidence>
<gene>
    <name evidence="1" type="ORF">COMA2_110135</name>
</gene>
<keyword evidence="2" id="KW-1185">Reference proteome</keyword>
<dbReference type="AlphaFoldDB" id="A0A0S4L8B9"/>
<dbReference type="Proteomes" id="UP000198736">
    <property type="component" value="Unassembled WGS sequence"/>
</dbReference>
<reference evidence="2" key="1">
    <citation type="submission" date="2015-10" db="EMBL/GenBank/DDBJ databases">
        <authorList>
            <person name="Luecker S."/>
            <person name="Luecker S."/>
        </authorList>
    </citation>
    <scope>NUCLEOTIDE SEQUENCE [LARGE SCALE GENOMIC DNA]</scope>
</reference>